<keyword evidence="2" id="KW-1185">Reference proteome</keyword>
<sequence>MEQELNHSQSWEIRYTLNKRDKFQALTLSRQLPSRDHIRFLKKGFMDPLKICCGRHEGNVHVWCGQRAFINGTKVFWSKKLRATVVTSDRNGLNSTERDGIVEETSANAEKLVVDCSRE</sequence>
<dbReference type="Proteomes" id="UP001237642">
    <property type="component" value="Unassembled WGS sequence"/>
</dbReference>
<accession>A0AAD8JC61</accession>
<dbReference type="EMBL" id="JAUIZM010000001">
    <property type="protein sequence ID" value="KAK1401153.1"/>
    <property type="molecule type" value="Genomic_DNA"/>
</dbReference>
<reference evidence="1" key="1">
    <citation type="submission" date="2023-02" db="EMBL/GenBank/DDBJ databases">
        <title>Genome of toxic invasive species Heracleum sosnowskyi carries increased number of genes despite the absence of recent whole-genome duplications.</title>
        <authorList>
            <person name="Schelkunov M."/>
            <person name="Shtratnikova V."/>
            <person name="Makarenko M."/>
            <person name="Klepikova A."/>
            <person name="Omelchenko D."/>
            <person name="Novikova G."/>
            <person name="Obukhova E."/>
            <person name="Bogdanov V."/>
            <person name="Penin A."/>
            <person name="Logacheva M."/>
        </authorList>
    </citation>
    <scope>NUCLEOTIDE SEQUENCE</scope>
    <source>
        <strain evidence="1">Hsosn_3</strain>
        <tissue evidence="1">Leaf</tissue>
    </source>
</reference>
<comment type="caution">
    <text evidence="1">The sequence shown here is derived from an EMBL/GenBank/DDBJ whole genome shotgun (WGS) entry which is preliminary data.</text>
</comment>
<dbReference type="AlphaFoldDB" id="A0AAD8JC61"/>
<gene>
    <name evidence="1" type="ORF">POM88_000758</name>
</gene>
<reference evidence="1" key="2">
    <citation type="submission" date="2023-05" db="EMBL/GenBank/DDBJ databases">
        <authorList>
            <person name="Schelkunov M.I."/>
        </authorList>
    </citation>
    <scope>NUCLEOTIDE SEQUENCE</scope>
    <source>
        <strain evidence="1">Hsosn_3</strain>
        <tissue evidence="1">Leaf</tissue>
    </source>
</reference>
<organism evidence="1 2">
    <name type="scientific">Heracleum sosnowskyi</name>
    <dbReference type="NCBI Taxonomy" id="360622"/>
    <lineage>
        <taxon>Eukaryota</taxon>
        <taxon>Viridiplantae</taxon>
        <taxon>Streptophyta</taxon>
        <taxon>Embryophyta</taxon>
        <taxon>Tracheophyta</taxon>
        <taxon>Spermatophyta</taxon>
        <taxon>Magnoliopsida</taxon>
        <taxon>eudicotyledons</taxon>
        <taxon>Gunneridae</taxon>
        <taxon>Pentapetalae</taxon>
        <taxon>asterids</taxon>
        <taxon>campanulids</taxon>
        <taxon>Apiales</taxon>
        <taxon>Apiaceae</taxon>
        <taxon>Apioideae</taxon>
        <taxon>apioid superclade</taxon>
        <taxon>Tordylieae</taxon>
        <taxon>Tordyliinae</taxon>
        <taxon>Heracleum</taxon>
    </lineage>
</organism>
<name>A0AAD8JC61_9APIA</name>
<evidence type="ECO:0000313" key="1">
    <source>
        <dbReference type="EMBL" id="KAK1401153.1"/>
    </source>
</evidence>
<proteinExistence type="predicted"/>
<evidence type="ECO:0000313" key="2">
    <source>
        <dbReference type="Proteomes" id="UP001237642"/>
    </source>
</evidence>
<protein>
    <submittedName>
        <fullName evidence="1">Uncharacterized protein</fullName>
    </submittedName>
</protein>